<dbReference type="RefSeq" id="WP_009153309.1">
    <property type="nucleotide sequence ID" value="NZ_CM001439.1"/>
</dbReference>
<dbReference type="InterPro" id="IPR003594">
    <property type="entry name" value="HATPase_dom"/>
</dbReference>
<keyword evidence="4" id="KW-0808">Transferase</keyword>
<keyword evidence="1" id="KW-0723">Serine/threonine-protein kinase</keyword>
<dbReference type="InterPro" id="IPR025847">
    <property type="entry name" value="MEDS_domain"/>
</dbReference>
<reference evidence="4 5" key="1">
    <citation type="journal article" date="2012" name="Stand. Genomic Sci.">
        <title>Genome sequence of the ocean sediment bacterium Saccharomonospora marina type strain (XMU15(T)).</title>
        <authorList>
            <person name="Klenk H.P."/>
            <person name="Lu M."/>
            <person name="Lucas S."/>
            <person name="Lapidus A."/>
            <person name="Copeland A."/>
            <person name="Pitluck S."/>
            <person name="Goodwin L.A."/>
            <person name="Han C."/>
            <person name="Tapia R."/>
            <person name="Brambilla E.M."/>
            <person name="Potter G."/>
            <person name="Land M."/>
            <person name="Ivanova N."/>
            <person name="Rohde M."/>
            <person name="Goker M."/>
            <person name="Detter J.C."/>
            <person name="Li W.J."/>
            <person name="Kyrpides N.C."/>
            <person name="Woyke T."/>
        </authorList>
    </citation>
    <scope>NUCLEOTIDE SEQUENCE [LARGE SCALE GENOMIC DNA]</scope>
    <source>
        <strain evidence="4 5">XMU15</strain>
    </source>
</reference>
<dbReference type="PANTHER" id="PTHR35526">
    <property type="entry name" value="ANTI-SIGMA-F FACTOR RSBW-RELATED"/>
    <property type="match status" value="1"/>
</dbReference>
<dbReference type="HOGENOM" id="CLU_072253_0_0_11"/>
<dbReference type="InterPro" id="IPR047718">
    <property type="entry name" value="RsbA-like_anti_sig"/>
</dbReference>
<dbReference type="GO" id="GO:0004674">
    <property type="term" value="F:protein serine/threonine kinase activity"/>
    <property type="evidence" value="ECO:0007669"/>
    <property type="project" value="UniProtKB-KW"/>
</dbReference>
<sequence>MTAISELGAGEFSHQALLYHDDSSYLAGVVPFVLEGLAAGKPVAVAVPGPKLDRIEAALGPAARDVRLLDMAEVGRNPGRIIPSVLHDFADAHQGRVRVLGEPIWPERSSAEYPACVQHEALINASFAGSAVTILCPYDTSRLSEQALADAHATHPVIADESGTRASEGYAPDEAFSRYNLPLTAPPDAEEFSFDLGSLTKARHVAVARGAALGLSQDRLDDFALAVAELCANSVQHGGGSGVLRVWREHGDVIAEVSDRGYLSDPLAGRRPASPRQLGGRGLLLVHRVVDLVRTHSTPEGTTTRIYLRG</sequence>
<dbReference type="AlphaFoldDB" id="H5X3J0"/>
<dbReference type="InterPro" id="IPR050267">
    <property type="entry name" value="Anti-sigma-factor_SerPK"/>
</dbReference>
<feature type="domain" description="MEDS" evidence="3">
    <location>
        <begin position="14"/>
        <end position="156"/>
    </location>
</feature>
<dbReference type="Pfam" id="PF14417">
    <property type="entry name" value="MEDS"/>
    <property type="match status" value="1"/>
</dbReference>
<evidence type="ECO:0000259" key="3">
    <source>
        <dbReference type="Pfam" id="PF14417"/>
    </source>
</evidence>
<dbReference type="EMBL" id="CM001439">
    <property type="protein sequence ID" value="EHR49924.1"/>
    <property type="molecule type" value="Genomic_DNA"/>
</dbReference>
<accession>H5X3J0</accession>
<name>H5X3J0_9PSEU</name>
<protein>
    <submittedName>
        <fullName evidence="4">Anti-sigma regulatory factor (Ser/Thr protein kinase)</fullName>
    </submittedName>
</protein>
<evidence type="ECO:0000256" key="1">
    <source>
        <dbReference type="ARBA" id="ARBA00022527"/>
    </source>
</evidence>
<keyword evidence="5" id="KW-1185">Reference proteome</keyword>
<dbReference type="PANTHER" id="PTHR35526:SF3">
    <property type="entry name" value="ANTI-SIGMA-F FACTOR RSBW"/>
    <property type="match status" value="1"/>
</dbReference>
<evidence type="ECO:0000313" key="5">
    <source>
        <dbReference type="Proteomes" id="UP000004926"/>
    </source>
</evidence>
<evidence type="ECO:0000259" key="2">
    <source>
        <dbReference type="Pfam" id="PF13581"/>
    </source>
</evidence>
<feature type="domain" description="Histidine kinase/HSP90-like ATPase" evidence="2">
    <location>
        <begin position="192"/>
        <end position="306"/>
    </location>
</feature>
<dbReference type="InterPro" id="IPR036890">
    <property type="entry name" value="HATPase_C_sf"/>
</dbReference>
<dbReference type="SUPFAM" id="SSF55874">
    <property type="entry name" value="ATPase domain of HSP90 chaperone/DNA topoisomerase II/histidine kinase"/>
    <property type="match status" value="1"/>
</dbReference>
<gene>
    <name evidence="4" type="ORF">SacmaDRAFT_1653</name>
</gene>
<dbReference type="CDD" id="cd16936">
    <property type="entry name" value="HATPase_RsbW-like"/>
    <property type="match status" value="1"/>
</dbReference>
<dbReference type="STRING" id="882083.SacmaDRAFT_1653"/>
<evidence type="ECO:0000313" key="4">
    <source>
        <dbReference type="EMBL" id="EHR49924.1"/>
    </source>
</evidence>
<proteinExistence type="predicted"/>
<dbReference type="Pfam" id="PF13581">
    <property type="entry name" value="HATPase_c_2"/>
    <property type="match status" value="1"/>
</dbReference>
<dbReference type="Proteomes" id="UP000004926">
    <property type="component" value="Chromosome"/>
</dbReference>
<dbReference type="Gene3D" id="3.30.565.10">
    <property type="entry name" value="Histidine kinase-like ATPase, C-terminal domain"/>
    <property type="match status" value="1"/>
</dbReference>
<dbReference type="eggNOG" id="COG2172">
    <property type="taxonomic scope" value="Bacteria"/>
</dbReference>
<keyword evidence="4" id="KW-0418">Kinase</keyword>
<dbReference type="NCBIfam" id="NF041045">
    <property type="entry name" value="RsbA_anti_sig"/>
    <property type="match status" value="1"/>
</dbReference>
<organism evidence="4 5">
    <name type="scientific">Saccharomonospora marina XMU15</name>
    <dbReference type="NCBI Taxonomy" id="882083"/>
    <lineage>
        <taxon>Bacteria</taxon>
        <taxon>Bacillati</taxon>
        <taxon>Actinomycetota</taxon>
        <taxon>Actinomycetes</taxon>
        <taxon>Pseudonocardiales</taxon>
        <taxon>Pseudonocardiaceae</taxon>
        <taxon>Saccharomonospora</taxon>
    </lineage>
</organism>